<dbReference type="Proteomes" id="UP000320176">
    <property type="component" value="Unassembled WGS sequence"/>
</dbReference>
<gene>
    <name evidence="3" type="primary">yhaO_1</name>
    <name evidence="3" type="ORF">Pla52n_07770</name>
</gene>
<dbReference type="InterPro" id="IPR004843">
    <property type="entry name" value="Calcineurin-like_PHP"/>
</dbReference>
<dbReference type="CDD" id="cd00840">
    <property type="entry name" value="MPP_Mre11_N"/>
    <property type="match status" value="1"/>
</dbReference>
<dbReference type="PANTHER" id="PTHR30337">
    <property type="entry name" value="COMPONENT OF ATP-DEPENDENT DSDNA EXONUCLEASE"/>
    <property type="match status" value="1"/>
</dbReference>
<dbReference type="PANTHER" id="PTHR30337:SF7">
    <property type="entry name" value="PHOSPHOESTERASE"/>
    <property type="match status" value="1"/>
</dbReference>
<name>A0A5C6B7G4_9BACT</name>
<dbReference type="AlphaFoldDB" id="A0A5C6B7G4"/>
<dbReference type="OrthoDB" id="208387at2"/>
<evidence type="ECO:0000259" key="2">
    <source>
        <dbReference type="Pfam" id="PF00149"/>
    </source>
</evidence>
<dbReference type="Gene3D" id="3.60.21.10">
    <property type="match status" value="1"/>
</dbReference>
<comment type="caution">
    <text evidence="3">The sequence shown here is derived from an EMBL/GenBank/DDBJ whole genome shotgun (WGS) entry which is preliminary data.</text>
</comment>
<dbReference type="InterPro" id="IPR050535">
    <property type="entry name" value="DNA_Repair-Maintenance_Comp"/>
</dbReference>
<dbReference type="SUPFAM" id="SSF56300">
    <property type="entry name" value="Metallo-dependent phosphatases"/>
    <property type="match status" value="1"/>
</dbReference>
<dbReference type="EMBL" id="SJPN01000001">
    <property type="protein sequence ID" value="TWU08195.1"/>
    <property type="molecule type" value="Genomic_DNA"/>
</dbReference>
<evidence type="ECO:0000256" key="1">
    <source>
        <dbReference type="ARBA" id="ARBA00022801"/>
    </source>
</evidence>
<proteinExistence type="predicted"/>
<keyword evidence="1" id="KW-0378">Hydrolase</keyword>
<dbReference type="Pfam" id="PF00149">
    <property type="entry name" value="Metallophos"/>
    <property type="match status" value="1"/>
</dbReference>
<dbReference type="GO" id="GO:0016787">
    <property type="term" value="F:hydrolase activity"/>
    <property type="evidence" value="ECO:0007669"/>
    <property type="project" value="UniProtKB-KW"/>
</dbReference>
<evidence type="ECO:0000313" key="4">
    <source>
        <dbReference type="Proteomes" id="UP000320176"/>
    </source>
</evidence>
<evidence type="ECO:0000313" key="3">
    <source>
        <dbReference type="EMBL" id="TWU08195.1"/>
    </source>
</evidence>
<accession>A0A5C6B7G4</accession>
<organism evidence="3 4">
    <name type="scientific">Stieleria varia</name>
    <dbReference type="NCBI Taxonomy" id="2528005"/>
    <lineage>
        <taxon>Bacteria</taxon>
        <taxon>Pseudomonadati</taxon>
        <taxon>Planctomycetota</taxon>
        <taxon>Planctomycetia</taxon>
        <taxon>Pirellulales</taxon>
        <taxon>Pirellulaceae</taxon>
        <taxon>Stieleria</taxon>
    </lineage>
</organism>
<reference evidence="3 4" key="1">
    <citation type="submission" date="2019-02" db="EMBL/GenBank/DDBJ databases">
        <title>Deep-cultivation of Planctomycetes and their phenomic and genomic characterization uncovers novel biology.</title>
        <authorList>
            <person name="Wiegand S."/>
            <person name="Jogler M."/>
            <person name="Boedeker C."/>
            <person name="Pinto D."/>
            <person name="Vollmers J."/>
            <person name="Rivas-Marin E."/>
            <person name="Kohn T."/>
            <person name="Peeters S.H."/>
            <person name="Heuer A."/>
            <person name="Rast P."/>
            <person name="Oberbeckmann S."/>
            <person name="Bunk B."/>
            <person name="Jeske O."/>
            <person name="Meyerdierks A."/>
            <person name="Storesund J.E."/>
            <person name="Kallscheuer N."/>
            <person name="Luecker S."/>
            <person name="Lage O.M."/>
            <person name="Pohl T."/>
            <person name="Merkel B.J."/>
            <person name="Hornburger P."/>
            <person name="Mueller R.-W."/>
            <person name="Bruemmer F."/>
            <person name="Labrenz M."/>
            <person name="Spormann A.M."/>
            <person name="Op Den Camp H."/>
            <person name="Overmann J."/>
            <person name="Amann R."/>
            <person name="Jetten M.S.M."/>
            <person name="Mascher T."/>
            <person name="Medema M.H."/>
            <person name="Devos D.P."/>
            <person name="Kaster A.-K."/>
            <person name="Ovreas L."/>
            <person name="Rohde M."/>
            <person name="Galperin M.Y."/>
            <person name="Jogler C."/>
        </authorList>
    </citation>
    <scope>NUCLEOTIDE SEQUENCE [LARGE SCALE GENOMIC DNA]</scope>
    <source>
        <strain evidence="3 4">Pla52n</strain>
    </source>
</reference>
<sequence length="429" mass="46712">MPAESSKNLSSKKQSSTAESFRFVHASDFHLERPLGDLDELPSHLRDAMAMAPFTAGDAIFEAALSGNVDFVVLSGDLLHPQSAGPYAMSWLLNHFEKLGAAKIPVFWAAGVADDPAKWPDAVPLPPNVTLFPKDRATSTYVTRAGRTICEVIGQSSDGRSSLHVPSYEIPTTDDFTVGVGYGTSRAEALAEARIDYWALGGKHNRTEIDGGATSGAVYCGTPQGRDLNEHGAHGYSMVEVDADRNVRVHEMHCDVFRYCQIAIDPEDIANVGNIRNAMGERIARLQHDNGGRHLILGWDITLQSGDQLQSIGDSQELLAWLRQQHGHGTPSAWTANLRVRPPKQYPKSWTEEDTILGDYLRIAADHRQKDGSDLNLLAMTEQHEALPATTASLLASIPAGGQTEVMEQATLLGAELLRGGKPYWVQKS</sequence>
<dbReference type="InterPro" id="IPR029052">
    <property type="entry name" value="Metallo-depent_PP-like"/>
</dbReference>
<dbReference type="RefSeq" id="WP_146518280.1">
    <property type="nucleotide sequence ID" value="NZ_CP151726.1"/>
</dbReference>
<feature type="domain" description="Calcineurin-like phosphoesterase" evidence="2">
    <location>
        <begin position="21"/>
        <end position="154"/>
    </location>
</feature>
<keyword evidence="4" id="KW-1185">Reference proteome</keyword>
<protein>
    <submittedName>
        <fullName evidence="3">Putative metallophosphoesterase YhaO</fullName>
    </submittedName>
</protein>
<dbReference type="InterPro" id="IPR041796">
    <property type="entry name" value="Mre11_N"/>
</dbReference>